<sequence length="230" mass="25782">MDNFINFDKIVLCLIEVDDNIMSVFNSNIILFILAYLLGSFPSGLIVGLIFFKKDIRNFGSGNIGTTNTFRILGPKAGIAVLFADVFKGWLAVNLFKLCHIHVVNLVLLITGLLAILGHTFSIFLKFKGGKAVATIAGVLFAYNFNFALVCATIFLPMIFITSCISLSALISIVIIFILSFLFHDIYLSILLGFLVLLVYIRHRSNIIRLINGKENIIPFGLFYWYRKIK</sequence>
<comment type="pathway">
    <text evidence="10">Lipid metabolism; phospholipid metabolism.</text>
</comment>
<dbReference type="GO" id="GO:0005886">
    <property type="term" value="C:plasma membrane"/>
    <property type="evidence" value="ECO:0007669"/>
    <property type="project" value="UniProtKB-SubCell"/>
</dbReference>
<evidence type="ECO:0000256" key="2">
    <source>
        <dbReference type="ARBA" id="ARBA00022516"/>
    </source>
</evidence>
<feature type="transmembrane region" description="Helical" evidence="10">
    <location>
        <begin position="29"/>
        <end position="52"/>
    </location>
</feature>
<evidence type="ECO:0000256" key="3">
    <source>
        <dbReference type="ARBA" id="ARBA00022679"/>
    </source>
</evidence>
<keyword evidence="2 10" id="KW-0444">Lipid biosynthesis</keyword>
<comment type="similarity">
    <text evidence="10">Belongs to the PlsY family.</text>
</comment>
<evidence type="ECO:0000256" key="5">
    <source>
        <dbReference type="ARBA" id="ARBA00022989"/>
    </source>
</evidence>
<dbReference type="OrthoDB" id="9777124at2"/>
<evidence type="ECO:0000256" key="10">
    <source>
        <dbReference type="HAMAP-Rule" id="MF_01043"/>
    </source>
</evidence>
<keyword evidence="1 10" id="KW-1003">Cell membrane</keyword>
<keyword evidence="6 10" id="KW-0443">Lipid metabolism</keyword>
<dbReference type="Pfam" id="PF02660">
    <property type="entry name" value="G3P_acyltransf"/>
    <property type="match status" value="1"/>
</dbReference>
<dbReference type="AlphaFoldDB" id="C8PAM7"/>
<dbReference type="UniPathway" id="UPA00085"/>
<dbReference type="PANTHER" id="PTHR30309">
    <property type="entry name" value="INNER MEMBRANE PROTEIN YGIH"/>
    <property type="match status" value="1"/>
</dbReference>
<evidence type="ECO:0000256" key="4">
    <source>
        <dbReference type="ARBA" id="ARBA00022692"/>
    </source>
</evidence>
<keyword evidence="5 10" id="KW-1133">Transmembrane helix</keyword>
<feature type="transmembrane region" description="Helical" evidence="10">
    <location>
        <begin position="103"/>
        <end position="125"/>
    </location>
</feature>
<comment type="subcellular location">
    <subcellularLocation>
        <location evidence="10">Cell membrane</location>
        <topology evidence="10">Multi-pass membrane protein</topology>
    </subcellularLocation>
</comment>
<keyword evidence="11" id="KW-0012">Acyltransferase</keyword>
<evidence type="ECO:0000313" key="11">
    <source>
        <dbReference type="EMBL" id="EEW52516.1"/>
    </source>
</evidence>
<dbReference type="PANTHER" id="PTHR30309:SF0">
    <property type="entry name" value="GLYCEROL-3-PHOSPHATE ACYLTRANSFERASE-RELATED"/>
    <property type="match status" value="1"/>
</dbReference>
<comment type="caution">
    <text evidence="11">The sequence shown here is derived from an EMBL/GenBank/DDBJ whole genome shotgun (WGS) entry which is preliminary data.</text>
</comment>
<evidence type="ECO:0000256" key="8">
    <source>
        <dbReference type="ARBA" id="ARBA00023209"/>
    </source>
</evidence>
<evidence type="ECO:0000256" key="7">
    <source>
        <dbReference type="ARBA" id="ARBA00023136"/>
    </source>
</evidence>
<accession>C8PAM7</accession>
<evidence type="ECO:0000256" key="9">
    <source>
        <dbReference type="ARBA" id="ARBA00023264"/>
    </source>
</evidence>
<dbReference type="Proteomes" id="UP000004115">
    <property type="component" value="Unassembled WGS sequence"/>
</dbReference>
<dbReference type="HAMAP" id="MF_01043">
    <property type="entry name" value="PlsY"/>
    <property type="match status" value="1"/>
</dbReference>
<comment type="subunit">
    <text evidence="10">Probably interacts with PlsX.</text>
</comment>
<feature type="transmembrane region" description="Helical" evidence="10">
    <location>
        <begin position="132"/>
        <end position="161"/>
    </location>
</feature>
<protein>
    <recommendedName>
        <fullName evidence="10">Glycerol-3-phosphate acyltransferase</fullName>
    </recommendedName>
    <alternativeName>
        <fullName evidence="10">Acyl-PO4 G3P acyltransferase</fullName>
    </alternativeName>
    <alternativeName>
        <fullName evidence="10">Acyl-phosphate--glycerol-3-phosphate acyltransferase</fullName>
    </alternativeName>
    <alternativeName>
        <fullName evidence="10">G3P acyltransferase</fullName>
        <shortName evidence="10">GPAT</shortName>
        <ecNumber evidence="10">2.3.1.275</ecNumber>
    </alternativeName>
    <alternativeName>
        <fullName evidence="10">Lysophosphatidic acid synthase</fullName>
        <shortName evidence="10">LPA synthase</shortName>
    </alternativeName>
</protein>
<dbReference type="GO" id="GO:0043772">
    <property type="term" value="F:acyl-phosphate glycerol-3-phosphate acyltransferase activity"/>
    <property type="evidence" value="ECO:0007669"/>
    <property type="project" value="UniProtKB-UniRule"/>
</dbReference>
<name>C8PAM7_9LACO</name>
<comment type="catalytic activity">
    <reaction evidence="10">
        <text>an acyl phosphate + sn-glycerol 3-phosphate = a 1-acyl-sn-glycero-3-phosphate + phosphate</text>
        <dbReference type="Rhea" id="RHEA:34075"/>
        <dbReference type="ChEBI" id="CHEBI:43474"/>
        <dbReference type="ChEBI" id="CHEBI:57597"/>
        <dbReference type="ChEBI" id="CHEBI:57970"/>
        <dbReference type="ChEBI" id="CHEBI:59918"/>
        <dbReference type="EC" id="2.3.1.275"/>
    </reaction>
</comment>
<evidence type="ECO:0000256" key="1">
    <source>
        <dbReference type="ARBA" id="ARBA00022475"/>
    </source>
</evidence>
<dbReference type="InterPro" id="IPR003811">
    <property type="entry name" value="G3P_acylTferase_PlsY"/>
</dbReference>
<keyword evidence="7 10" id="KW-0472">Membrane</keyword>
<feature type="transmembrane region" description="Helical" evidence="10">
    <location>
        <begin position="73"/>
        <end position="91"/>
    </location>
</feature>
<dbReference type="EC" id="2.3.1.275" evidence="10"/>
<evidence type="ECO:0000313" key="12">
    <source>
        <dbReference type="Proteomes" id="UP000004115"/>
    </source>
</evidence>
<keyword evidence="9 10" id="KW-1208">Phospholipid metabolism</keyword>
<keyword evidence="12" id="KW-1185">Reference proteome</keyword>
<keyword evidence="3 10" id="KW-0808">Transferase</keyword>
<comment type="function">
    <text evidence="10">Catalyzes the transfer of an acyl group from acyl-phosphate (acyl-PO(4)) to glycerol-3-phosphate (G3P) to form lysophosphatidic acid (LPA). This enzyme utilizes acyl-phosphate as fatty acyl donor, but not acyl-CoA or acyl-ACP.</text>
</comment>
<dbReference type="PATRIC" id="fig|525328.13.peg.237"/>
<dbReference type="GO" id="GO:0008654">
    <property type="term" value="P:phospholipid biosynthetic process"/>
    <property type="evidence" value="ECO:0007669"/>
    <property type="project" value="UniProtKB-UniRule"/>
</dbReference>
<reference evidence="11 12" key="1">
    <citation type="submission" date="2009-09" db="EMBL/GenBank/DDBJ databases">
        <authorList>
            <person name="Qin X."/>
            <person name="Bachman B."/>
            <person name="Battles P."/>
            <person name="Bell A."/>
            <person name="Bess C."/>
            <person name="Bickham C."/>
            <person name="Chaboub L."/>
            <person name="Chen D."/>
            <person name="Coyle M."/>
            <person name="Deiros D.R."/>
            <person name="Dinh H."/>
            <person name="Forbes L."/>
            <person name="Fowler G."/>
            <person name="Francisco L."/>
            <person name="Fu Q."/>
            <person name="Gubbala S."/>
            <person name="Hale W."/>
            <person name="Han Y."/>
            <person name="Hemphill L."/>
            <person name="Highlander S.K."/>
            <person name="Hirani K."/>
            <person name="Hogues M."/>
            <person name="Jackson L."/>
            <person name="Jakkamsetti A."/>
            <person name="Javaid M."/>
            <person name="Jiang H."/>
            <person name="Korchina V."/>
            <person name="Kovar C."/>
            <person name="Lara F."/>
            <person name="Lee S."/>
            <person name="Mata R."/>
            <person name="Mathew T."/>
            <person name="Moen C."/>
            <person name="Morales K."/>
            <person name="Munidasa M."/>
            <person name="Nazareth L."/>
            <person name="Ngo R."/>
            <person name="Nguyen L."/>
            <person name="Okwuonu G."/>
            <person name="Ongeri F."/>
            <person name="Patil S."/>
            <person name="Petrosino J."/>
            <person name="Pham C."/>
            <person name="Pham P."/>
            <person name="Pu L.-L."/>
            <person name="Puazo M."/>
            <person name="Raj R."/>
            <person name="Reid J."/>
            <person name="Rouhana J."/>
            <person name="Saada N."/>
            <person name="Shang Y."/>
            <person name="Simmons D."/>
            <person name="Thornton R."/>
            <person name="Warren J."/>
            <person name="Weissenberger G."/>
            <person name="Zhang J."/>
            <person name="Zhang L."/>
            <person name="Zhou C."/>
            <person name="Zhu D."/>
            <person name="Muzny D."/>
            <person name="Worley K."/>
            <person name="Gibbs R."/>
        </authorList>
    </citation>
    <scope>NUCLEOTIDE SEQUENCE [LARGE SCALE GENOMIC DNA]</scope>
    <source>
        <strain evidence="11 12">DSM 13335</strain>
    </source>
</reference>
<dbReference type="NCBIfam" id="TIGR00023">
    <property type="entry name" value="glycerol-3-phosphate 1-O-acyltransferase PlsY"/>
    <property type="match status" value="1"/>
</dbReference>
<dbReference type="SMART" id="SM01207">
    <property type="entry name" value="G3P_acyltransf"/>
    <property type="match status" value="1"/>
</dbReference>
<proteinExistence type="inferred from homology"/>
<gene>
    <name evidence="10 11" type="primary">plsY</name>
    <name evidence="11" type="ORF">HMPREF0520_0147</name>
</gene>
<organism evidence="11 12">
    <name type="scientific">Lactobacillus iners DSM 13335</name>
    <dbReference type="NCBI Taxonomy" id="525328"/>
    <lineage>
        <taxon>Bacteria</taxon>
        <taxon>Bacillati</taxon>
        <taxon>Bacillota</taxon>
        <taxon>Bacilli</taxon>
        <taxon>Lactobacillales</taxon>
        <taxon>Lactobacillaceae</taxon>
        <taxon>Lactobacillus</taxon>
    </lineage>
</organism>
<feature type="transmembrane region" description="Helical" evidence="10">
    <location>
        <begin position="167"/>
        <end position="200"/>
    </location>
</feature>
<keyword evidence="8 10" id="KW-0594">Phospholipid biosynthesis</keyword>
<keyword evidence="4 10" id="KW-0812">Transmembrane</keyword>
<dbReference type="HOGENOM" id="CLU_081254_4_0_9"/>
<dbReference type="EMBL" id="ACLN01000003">
    <property type="protein sequence ID" value="EEW52516.1"/>
    <property type="molecule type" value="Genomic_DNA"/>
</dbReference>
<evidence type="ECO:0000256" key="6">
    <source>
        <dbReference type="ARBA" id="ARBA00023098"/>
    </source>
</evidence>